<comment type="caution">
    <text evidence="1">The sequence shown here is derived from an EMBL/GenBank/DDBJ whole genome shotgun (WGS) entry which is preliminary data.</text>
</comment>
<dbReference type="RefSeq" id="WP_087965626.1">
    <property type="nucleotide sequence ID" value="NZ_NFDN01000041.1"/>
</dbReference>
<proteinExistence type="predicted"/>
<organism evidence="1 2">
    <name type="scientific">Bacillus thuringiensis serovar yosoo</name>
    <dbReference type="NCBI Taxonomy" id="180848"/>
    <lineage>
        <taxon>Bacteria</taxon>
        <taxon>Bacillati</taxon>
        <taxon>Bacillota</taxon>
        <taxon>Bacilli</taxon>
        <taxon>Bacillales</taxon>
        <taxon>Bacillaceae</taxon>
        <taxon>Bacillus</taxon>
        <taxon>Bacillus cereus group</taxon>
    </lineage>
</organism>
<evidence type="ECO:0008006" key="3">
    <source>
        <dbReference type="Google" id="ProtNLM"/>
    </source>
</evidence>
<evidence type="ECO:0000313" key="2">
    <source>
        <dbReference type="Proteomes" id="UP000195129"/>
    </source>
</evidence>
<accession>A0A9X6FAW8</accession>
<reference evidence="1 2" key="1">
    <citation type="submission" date="2016-10" db="EMBL/GenBank/DDBJ databases">
        <title>Comparative genomics of Bacillus thuringiensis reveals a path to pathogens against multiple invertebrate hosts.</title>
        <authorList>
            <person name="Zheng J."/>
            <person name="Gao Q."/>
            <person name="Liu H."/>
            <person name="Peng D."/>
            <person name="Ruan L."/>
            <person name="Sun M."/>
        </authorList>
    </citation>
    <scope>NUCLEOTIDE SEQUENCE [LARGE SCALE GENOMIC DNA]</scope>
    <source>
        <strain evidence="1">BGSC 4CA1</strain>
    </source>
</reference>
<sequence>MDTNFKWKALELHQLIQKTYSDMSTACDIAIYQENNSKYLVSLGFLNKSYMTYLEAKRFHRENEDIQSIEFENFFEAYNNLDHELKEVISKEDKNTSWLHSRIGQFQQKIKDVNNLMEILESTR</sequence>
<dbReference type="Proteomes" id="UP000195129">
    <property type="component" value="Unassembled WGS sequence"/>
</dbReference>
<gene>
    <name evidence="1" type="ORF">BK746_07915</name>
</gene>
<dbReference type="EMBL" id="NFDN01000041">
    <property type="protein sequence ID" value="OTY60331.1"/>
    <property type="molecule type" value="Genomic_DNA"/>
</dbReference>
<evidence type="ECO:0000313" key="1">
    <source>
        <dbReference type="EMBL" id="OTY60331.1"/>
    </source>
</evidence>
<protein>
    <recommendedName>
        <fullName evidence="3">Group-specific protein</fullName>
    </recommendedName>
</protein>
<dbReference type="AlphaFoldDB" id="A0A9X6FAW8"/>
<name>A0A9X6FAW8_BACTU</name>